<dbReference type="Gene3D" id="1.25.40.430">
    <property type="match status" value="1"/>
</dbReference>
<evidence type="ECO:0000313" key="2">
    <source>
        <dbReference type="EMBL" id="KAB2612537.1"/>
    </source>
</evidence>
<evidence type="ECO:0000259" key="1">
    <source>
        <dbReference type="PROSITE" id="PS51489"/>
    </source>
</evidence>
<reference evidence="2 3" key="3">
    <citation type="submission" date="2019-11" db="EMBL/GenBank/DDBJ databases">
        <title>A de novo genome assembly of a pear dwarfing rootstock.</title>
        <authorList>
            <person name="Wang F."/>
            <person name="Wang J."/>
            <person name="Li S."/>
            <person name="Zhang Y."/>
            <person name="Fang M."/>
            <person name="Ma L."/>
            <person name="Zhao Y."/>
            <person name="Jiang S."/>
        </authorList>
    </citation>
    <scope>NUCLEOTIDE SEQUENCE [LARGE SCALE GENOMIC DNA]</scope>
    <source>
        <strain evidence="2">S2</strain>
        <tissue evidence="2">Leaf</tissue>
    </source>
</reference>
<reference evidence="2 3" key="1">
    <citation type="submission" date="2019-09" db="EMBL/GenBank/DDBJ databases">
        <authorList>
            <person name="Ou C."/>
        </authorList>
    </citation>
    <scope>NUCLEOTIDE SEQUENCE [LARGE SCALE GENOMIC DNA]</scope>
    <source>
        <strain evidence="2">S2</strain>
        <tissue evidence="2">Leaf</tissue>
    </source>
</reference>
<dbReference type="GO" id="GO:0032991">
    <property type="term" value="C:protein-containing complex"/>
    <property type="evidence" value="ECO:0007669"/>
    <property type="project" value="UniProtKB-ARBA"/>
</dbReference>
<keyword evidence="2" id="KW-0418">Kinase</keyword>
<dbReference type="OrthoDB" id="248495at2759"/>
<name>A0A5N5GBM5_9ROSA</name>
<dbReference type="InterPro" id="IPR015661">
    <property type="entry name" value="Bub1/Mad3"/>
</dbReference>
<dbReference type="SUPFAM" id="SSF56112">
    <property type="entry name" value="Protein kinase-like (PK-like)"/>
    <property type="match status" value="1"/>
</dbReference>
<gene>
    <name evidence="2" type="ORF">D8674_034853</name>
</gene>
<keyword evidence="2" id="KW-0808">Transferase</keyword>
<organism evidence="2 3">
    <name type="scientific">Pyrus ussuriensis x Pyrus communis</name>
    <dbReference type="NCBI Taxonomy" id="2448454"/>
    <lineage>
        <taxon>Eukaryota</taxon>
        <taxon>Viridiplantae</taxon>
        <taxon>Streptophyta</taxon>
        <taxon>Embryophyta</taxon>
        <taxon>Tracheophyta</taxon>
        <taxon>Spermatophyta</taxon>
        <taxon>Magnoliopsida</taxon>
        <taxon>eudicotyledons</taxon>
        <taxon>Gunneridae</taxon>
        <taxon>Pentapetalae</taxon>
        <taxon>rosids</taxon>
        <taxon>fabids</taxon>
        <taxon>Rosales</taxon>
        <taxon>Rosaceae</taxon>
        <taxon>Amygdaloideae</taxon>
        <taxon>Maleae</taxon>
        <taxon>Pyrus</taxon>
    </lineage>
</organism>
<accession>A0A5N5GBM5</accession>
<feature type="domain" description="BUB1 N-terminal" evidence="1">
    <location>
        <begin position="1"/>
        <end position="156"/>
    </location>
</feature>
<dbReference type="GO" id="GO:0000776">
    <property type="term" value="C:kinetochore"/>
    <property type="evidence" value="ECO:0007669"/>
    <property type="project" value="UniProtKB-ARBA"/>
</dbReference>
<dbReference type="EMBL" id="SMOL01000458">
    <property type="protein sequence ID" value="KAB2612537.1"/>
    <property type="molecule type" value="Genomic_DNA"/>
</dbReference>
<dbReference type="PROSITE" id="PS51489">
    <property type="entry name" value="BUB1_N"/>
    <property type="match status" value="1"/>
</dbReference>
<sequence length="532" mass="60590">MDADLLPTTALHDPLLPSLFLGDFHSGKNSGSDLTKLLTDCIAAFKDNAQYRDASDFSRLGFLYISKAFFWKCCTGRFVLAQSLLYVWYATFLEAKEKLFDAHMVYQMGISRNAKPVKWVEKAHAVFLARMSRIASLAQKNGNNESVHSGSLINPWSSSTMKDLLKKVNQLTKYEGYHSTTKAYSGKVALSSLKSSSRNKTVEIGQLIMFTAHTVRRMKYQITGCAGQGGFAQIYKAYVNCNPEDVVALKIQKPAFPWEFYMYYCIINLINGSQARKSSFGFAHRMHLYPDCSILVSYYLASGTLQVRCNKLERTENWTLLMIFYSLSAFHLPLNGLTKAGSRDRTDFTEEEFCERSGPWLEQGLCLVDWGRGIDLHLFPDNVEFTGDCRPSRFRCVEMQENRPWTYQVDTYGLCVVVHTMLHNSYMEIDKKPSPEVDASICPSHLLKASLLSLYFDDFDFNSCPSTGLRYWNGELWRNIFTKTANSSPGCNNKKLLWDLRKSFQDYMCSDPQLIKKLSDLLVKQRASLCSA</sequence>
<dbReference type="GO" id="GO:0051754">
    <property type="term" value="P:meiotic sister chromatid cohesion, centromeric"/>
    <property type="evidence" value="ECO:0007669"/>
    <property type="project" value="TreeGrafter"/>
</dbReference>
<dbReference type="GO" id="GO:0007094">
    <property type="term" value="P:mitotic spindle assembly checkpoint signaling"/>
    <property type="evidence" value="ECO:0007669"/>
    <property type="project" value="InterPro"/>
</dbReference>
<dbReference type="GO" id="GO:0004672">
    <property type="term" value="F:protein kinase activity"/>
    <property type="evidence" value="ECO:0007669"/>
    <property type="project" value="TreeGrafter"/>
</dbReference>
<dbReference type="Gene3D" id="1.10.510.10">
    <property type="entry name" value="Transferase(Phosphotransferase) domain 1"/>
    <property type="match status" value="1"/>
</dbReference>
<dbReference type="InterPro" id="IPR011009">
    <property type="entry name" value="Kinase-like_dom_sf"/>
</dbReference>
<evidence type="ECO:0000313" key="3">
    <source>
        <dbReference type="Proteomes" id="UP000327157"/>
    </source>
</evidence>
<reference evidence="3" key="2">
    <citation type="submission" date="2019-10" db="EMBL/GenBank/DDBJ databases">
        <title>A de novo genome assembly of a pear dwarfing rootstock.</title>
        <authorList>
            <person name="Wang F."/>
            <person name="Wang J."/>
            <person name="Li S."/>
            <person name="Zhang Y."/>
            <person name="Fang M."/>
            <person name="Ma L."/>
            <person name="Zhao Y."/>
            <person name="Jiang S."/>
        </authorList>
    </citation>
    <scope>NUCLEOTIDE SEQUENCE [LARGE SCALE GENOMIC DNA]</scope>
</reference>
<dbReference type="SMART" id="SM00777">
    <property type="entry name" value="Mad3_BUB1_I"/>
    <property type="match status" value="1"/>
</dbReference>
<comment type="caution">
    <text evidence="2">The sequence shown here is derived from an EMBL/GenBank/DDBJ whole genome shotgun (WGS) entry which is preliminary data.</text>
</comment>
<proteinExistence type="predicted"/>
<protein>
    <submittedName>
        <fullName evidence="2">Mitotic checkpoint serine/threonine-protein kinase BUB1</fullName>
    </submittedName>
</protein>
<keyword evidence="3" id="KW-1185">Reference proteome</keyword>
<dbReference type="Proteomes" id="UP000327157">
    <property type="component" value="Chromosome 9"/>
</dbReference>
<dbReference type="PANTHER" id="PTHR14030:SF4">
    <property type="entry name" value="BUB1 KINASE, ISOFORM A-RELATED"/>
    <property type="match status" value="1"/>
</dbReference>
<dbReference type="PANTHER" id="PTHR14030">
    <property type="entry name" value="MITOTIC CHECKPOINT SERINE/THREONINE-PROTEIN KINASE BUB1"/>
    <property type="match status" value="1"/>
</dbReference>
<dbReference type="InterPro" id="IPR013212">
    <property type="entry name" value="Mad3/Bub1_I"/>
</dbReference>
<dbReference type="AlphaFoldDB" id="A0A5N5GBM5"/>